<dbReference type="Pfam" id="PF25164">
    <property type="entry name" value="CoiA_N"/>
    <property type="match status" value="1"/>
</dbReference>
<evidence type="ECO:0008006" key="5">
    <source>
        <dbReference type="Google" id="ProtNLM"/>
    </source>
</evidence>
<dbReference type="Proteomes" id="UP000318943">
    <property type="component" value="Unassembled WGS sequence"/>
</dbReference>
<protein>
    <recommendedName>
        <fullName evidence="5">Competence protein CoiA</fullName>
    </recommendedName>
</protein>
<name>A0ABY3EJ99_9BURK</name>
<evidence type="ECO:0000313" key="4">
    <source>
        <dbReference type="Proteomes" id="UP000318943"/>
    </source>
</evidence>
<reference evidence="3 4" key="1">
    <citation type="submission" date="2019-05" db="EMBL/GenBank/DDBJ databases">
        <title>Whole genome sequence analysis of Cupriavidus campinensis S14E4C strain.</title>
        <authorList>
            <person name="Abbaszade G."/>
            <person name="Szabo A."/>
            <person name="Toumi M."/>
            <person name="Toth E."/>
        </authorList>
    </citation>
    <scope>NUCLEOTIDE SEQUENCE [LARGE SCALE GENOMIC DNA]</scope>
    <source>
        <strain evidence="3 4">S14E4C</strain>
    </source>
</reference>
<feature type="domain" description="Competence protein CoiA-like N-terminal" evidence="2">
    <location>
        <begin position="18"/>
        <end position="52"/>
    </location>
</feature>
<evidence type="ECO:0000259" key="1">
    <source>
        <dbReference type="Pfam" id="PF06054"/>
    </source>
</evidence>
<keyword evidence="4" id="KW-1185">Reference proteome</keyword>
<comment type="caution">
    <text evidence="3">The sequence shown here is derived from an EMBL/GenBank/DDBJ whole genome shotgun (WGS) entry which is preliminary data.</text>
</comment>
<sequence length="272" mass="30861">MLVALRSGVRSFAHLSHKGPAYHCPGCGQAVTLKKGLKKAHHFAHKPPVTCSWAKGETAAHLAAKMLFLNHFLSIPRNADVEFPIGTQRADVYAESKDGDKYIFEMQHQPITEQEIARRTAEYHKHGAAVTWLPLIDLAKFGDKKKTADGYVIERYSPKPFEKWLQGYHWKKDMWYVDTGTGSLWHGVMDEVMLSRDSAEWYEPGGYMQSVSGYSYPSKRWRKLTLTGPYTLSQVRIARTLRKATSNKAHTYPGGYRIVIVRPDVHVPPPKP</sequence>
<feature type="domain" description="Competence protein CoiA nuclease-like" evidence="1">
    <location>
        <begin position="57"/>
        <end position="133"/>
    </location>
</feature>
<dbReference type="RefSeq" id="WP_144200233.1">
    <property type="nucleotide sequence ID" value="NZ_CAJPVH010000008.1"/>
</dbReference>
<dbReference type="EMBL" id="VCIZ01000012">
    <property type="protein sequence ID" value="TSP11027.1"/>
    <property type="molecule type" value="Genomic_DNA"/>
</dbReference>
<dbReference type="InterPro" id="IPR010330">
    <property type="entry name" value="CoiA_nuc"/>
</dbReference>
<evidence type="ECO:0000313" key="3">
    <source>
        <dbReference type="EMBL" id="TSP11027.1"/>
    </source>
</evidence>
<organism evidence="3 4">
    <name type="scientific">Cupriavidus campinensis</name>
    <dbReference type="NCBI Taxonomy" id="151783"/>
    <lineage>
        <taxon>Bacteria</taxon>
        <taxon>Pseudomonadati</taxon>
        <taxon>Pseudomonadota</taxon>
        <taxon>Betaproteobacteria</taxon>
        <taxon>Burkholderiales</taxon>
        <taxon>Burkholderiaceae</taxon>
        <taxon>Cupriavidus</taxon>
    </lineage>
</organism>
<gene>
    <name evidence="3" type="ORF">FGG12_19390</name>
</gene>
<proteinExistence type="predicted"/>
<accession>A0ABY3EJ99</accession>
<dbReference type="InterPro" id="IPR057253">
    <property type="entry name" value="CoiA-like_N"/>
</dbReference>
<evidence type="ECO:0000259" key="2">
    <source>
        <dbReference type="Pfam" id="PF25164"/>
    </source>
</evidence>
<dbReference type="Pfam" id="PF06054">
    <property type="entry name" value="CoiA_nuc"/>
    <property type="match status" value="1"/>
</dbReference>